<gene>
    <name evidence="1" type="ORF">PanWU01x14_039860</name>
</gene>
<accession>A0A2P5DR13</accession>
<reference evidence="2" key="1">
    <citation type="submission" date="2016-06" db="EMBL/GenBank/DDBJ databases">
        <title>Parallel loss of symbiosis genes in relatives of nitrogen-fixing non-legume Parasponia.</title>
        <authorList>
            <person name="Van Velzen R."/>
            <person name="Holmer R."/>
            <person name="Bu F."/>
            <person name="Rutten L."/>
            <person name="Van Zeijl A."/>
            <person name="Liu W."/>
            <person name="Santuari L."/>
            <person name="Cao Q."/>
            <person name="Sharma T."/>
            <person name="Shen D."/>
            <person name="Roswanjaya Y."/>
            <person name="Wardhani T."/>
            <person name="Kalhor M.S."/>
            <person name="Jansen J."/>
            <person name="Van den Hoogen J."/>
            <person name="Gungor B."/>
            <person name="Hartog M."/>
            <person name="Hontelez J."/>
            <person name="Verver J."/>
            <person name="Yang W.-C."/>
            <person name="Schijlen E."/>
            <person name="Repin R."/>
            <person name="Schilthuizen M."/>
            <person name="Schranz E."/>
            <person name="Heidstra R."/>
            <person name="Miyata K."/>
            <person name="Fedorova E."/>
            <person name="Kohlen W."/>
            <person name="Bisseling T."/>
            <person name="Smit S."/>
            <person name="Geurts R."/>
        </authorList>
    </citation>
    <scope>NUCLEOTIDE SEQUENCE [LARGE SCALE GENOMIC DNA]</scope>
    <source>
        <strain evidence="2">cv. WU1-14</strain>
    </source>
</reference>
<name>A0A2P5DR13_PARAD</name>
<sequence>DQLLERILQDFQSVRQRPEHTTAKYKQSTDQYHSLKEFSVGDLVMVHLHKERFPTRVYHNYNPRSLVLIPSRSLSTCLITFLPMKLQPYPRALCKNMSLSGVMITQVSSMSLS</sequence>
<evidence type="ECO:0000313" key="1">
    <source>
        <dbReference type="EMBL" id="PON75726.1"/>
    </source>
</evidence>
<comment type="caution">
    <text evidence="1">The sequence shown here is derived from an EMBL/GenBank/DDBJ whole genome shotgun (WGS) entry which is preliminary data.</text>
</comment>
<dbReference type="EMBL" id="JXTB01000022">
    <property type="protein sequence ID" value="PON75726.1"/>
    <property type="molecule type" value="Genomic_DNA"/>
</dbReference>
<dbReference type="OrthoDB" id="1711459at2759"/>
<evidence type="ECO:0000313" key="2">
    <source>
        <dbReference type="Proteomes" id="UP000237105"/>
    </source>
</evidence>
<keyword evidence="2" id="KW-1185">Reference proteome</keyword>
<proteinExistence type="predicted"/>
<feature type="non-terminal residue" evidence="1">
    <location>
        <position position="1"/>
    </location>
</feature>
<dbReference type="AlphaFoldDB" id="A0A2P5DR13"/>
<organism evidence="1 2">
    <name type="scientific">Parasponia andersonii</name>
    <name type="common">Sponia andersonii</name>
    <dbReference type="NCBI Taxonomy" id="3476"/>
    <lineage>
        <taxon>Eukaryota</taxon>
        <taxon>Viridiplantae</taxon>
        <taxon>Streptophyta</taxon>
        <taxon>Embryophyta</taxon>
        <taxon>Tracheophyta</taxon>
        <taxon>Spermatophyta</taxon>
        <taxon>Magnoliopsida</taxon>
        <taxon>eudicotyledons</taxon>
        <taxon>Gunneridae</taxon>
        <taxon>Pentapetalae</taxon>
        <taxon>rosids</taxon>
        <taxon>fabids</taxon>
        <taxon>Rosales</taxon>
        <taxon>Cannabaceae</taxon>
        <taxon>Parasponia</taxon>
    </lineage>
</organism>
<protein>
    <submittedName>
        <fullName evidence="1">Uncharacterized protein</fullName>
    </submittedName>
</protein>
<dbReference type="Proteomes" id="UP000237105">
    <property type="component" value="Unassembled WGS sequence"/>
</dbReference>